<sequence length="213" mass="24033">MKKIVFCDFDGTITTEETFVAVVKHFAPTLSAQLIPQMYARKLTLREGVRQILESIPSSSYGEILEFTRPQAIRPGFIELLDFLEVEKVPLVVVSGGLRGMVEVVLGGLVQRVHALYAVDVDTSGEYLAVRSDYEGDTELIAKVRVMEKYPADEKIAIGDSITDLNMAIEASVVFAQLTLAKYLDESQKPYIRWNDFFEVPEQLARLWERSHD</sequence>
<dbReference type="InterPro" id="IPR023214">
    <property type="entry name" value="HAD_sf"/>
</dbReference>
<dbReference type="InterPro" id="IPR050582">
    <property type="entry name" value="HAD-like_SerB"/>
</dbReference>
<dbReference type="EMBL" id="JTCM02000093">
    <property type="protein sequence ID" value="NEU76079.1"/>
    <property type="molecule type" value="Genomic_DNA"/>
</dbReference>
<evidence type="ECO:0000313" key="2">
    <source>
        <dbReference type="EMBL" id="NEU76079.1"/>
    </source>
</evidence>
<reference evidence="2 3" key="1">
    <citation type="journal article" date="2015" name="Genome Announc.">
        <title>Draft Genome Sequence of Cyanobacterium Hassallia byssoidea Strain VB512170, Isolated from Monuments in India.</title>
        <authorList>
            <person name="Singh D."/>
            <person name="Chandrababunaidu M.M."/>
            <person name="Panda A."/>
            <person name="Sen D."/>
            <person name="Bhattacharyya S."/>
            <person name="Adhikary S.P."/>
            <person name="Tripathy S."/>
        </authorList>
    </citation>
    <scope>NUCLEOTIDE SEQUENCE [LARGE SCALE GENOMIC DNA]</scope>
    <source>
        <strain evidence="2 3">VB512170</strain>
    </source>
</reference>
<dbReference type="GO" id="GO:0006564">
    <property type="term" value="P:L-serine biosynthetic process"/>
    <property type="evidence" value="ECO:0007669"/>
    <property type="project" value="TreeGrafter"/>
</dbReference>
<dbReference type="AlphaFoldDB" id="A0A846HGX9"/>
<dbReference type="Pfam" id="PF12710">
    <property type="entry name" value="HAD"/>
    <property type="match status" value="1"/>
</dbReference>
<dbReference type="GO" id="GO:0036424">
    <property type="term" value="F:L-phosphoserine phosphatase activity"/>
    <property type="evidence" value="ECO:0007669"/>
    <property type="project" value="TreeGrafter"/>
</dbReference>
<dbReference type="GO" id="GO:0000287">
    <property type="term" value="F:magnesium ion binding"/>
    <property type="evidence" value="ECO:0007669"/>
    <property type="project" value="TreeGrafter"/>
</dbReference>
<dbReference type="InterPro" id="IPR036412">
    <property type="entry name" value="HAD-like_sf"/>
</dbReference>
<proteinExistence type="inferred from homology"/>
<dbReference type="NCBIfam" id="TIGR01488">
    <property type="entry name" value="HAD-SF-IB"/>
    <property type="match status" value="1"/>
</dbReference>
<comment type="caution">
    <text evidence="2">The sequence shown here is derived from an EMBL/GenBank/DDBJ whole genome shotgun (WGS) entry which is preliminary data.</text>
</comment>
<dbReference type="Gene3D" id="3.90.1470.20">
    <property type="match status" value="1"/>
</dbReference>
<comment type="similarity">
    <text evidence="1">Belongs to the HAD-like hydrolase superfamily. SerB family.</text>
</comment>
<name>A0A846HGX9_9CYAN</name>
<dbReference type="Gene3D" id="3.40.50.1000">
    <property type="entry name" value="HAD superfamily/HAD-like"/>
    <property type="match status" value="1"/>
</dbReference>
<dbReference type="PANTHER" id="PTHR43344">
    <property type="entry name" value="PHOSPHOSERINE PHOSPHATASE"/>
    <property type="match status" value="1"/>
</dbReference>
<protein>
    <submittedName>
        <fullName evidence="2">HAD-IB family phosphatase</fullName>
    </submittedName>
</protein>
<dbReference type="SUPFAM" id="SSF56784">
    <property type="entry name" value="HAD-like"/>
    <property type="match status" value="1"/>
</dbReference>
<dbReference type="PANTHER" id="PTHR43344:SF21">
    <property type="entry name" value="POLYOL PHOSPHATE PHOSPHATASE PYP1"/>
    <property type="match status" value="1"/>
</dbReference>
<evidence type="ECO:0000256" key="1">
    <source>
        <dbReference type="ARBA" id="ARBA00009184"/>
    </source>
</evidence>
<dbReference type="GO" id="GO:0005737">
    <property type="term" value="C:cytoplasm"/>
    <property type="evidence" value="ECO:0007669"/>
    <property type="project" value="TreeGrafter"/>
</dbReference>
<accession>A0A846HGX9</accession>
<dbReference type="RefSeq" id="WP_039747643.1">
    <property type="nucleotide sequence ID" value="NZ_JTCM02000093.1"/>
</dbReference>
<organism evidence="2 3">
    <name type="scientific">Hassallia byssoidea VB512170</name>
    <dbReference type="NCBI Taxonomy" id="1304833"/>
    <lineage>
        <taxon>Bacteria</taxon>
        <taxon>Bacillati</taxon>
        <taxon>Cyanobacteriota</taxon>
        <taxon>Cyanophyceae</taxon>
        <taxon>Nostocales</taxon>
        <taxon>Tolypothrichaceae</taxon>
        <taxon>Hassallia</taxon>
    </lineage>
</organism>
<keyword evidence="3" id="KW-1185">Reference proteome</keyword>
<gene>
    <name evidence="2" type="ORF">PI95_026895</name>
</gene>
<evidence type="ECO:0000313" key="3">
    <source>
        <dbReference type="Proteomes" id="UP000031549"/>
    </source>
</evidence>
<dbReference type="Proteomes" id="UP000031549">
    <property type="component" value="Unassembled WGS sequence"/>
</dbReference>